<dbReference type="EMBL" id="SODV01000002">
    <property type="protein sequence ID" value="TDW96649.1"/>
    <property type="molecule type" value="Genomic_DNA"/>
</dbReference>
<keyword evidence="2" id="KW-1185">Reference proteome</keyword>
<reference evidence="1 2" key="1">
    <citation type="submission" date="2019-03" db="EMBL/GenBank/DDBJ databases">
        <title>Genomic Encyclopedia of Type Strains, Phase IV (KMG-IV): sequencing the most valuable type-strain genomes for metagenomic binning, comparative biology and taxonomic classification.</title>
        <authorList>
            <person name="Goeker M."/>
        </authorList>
    </citation>
    <scope>NUCLEOTIDE SEQUENCE [LARGE SCALE GENOMIC DNA]</scope>
    <source>
        <strain evidence="1 2">DSM 100059</strain>
    </source>
</reference>
<proteinExistence type="predicted"/>
<evidence type="ECO:0000313" key="1">
    <source>
        <dbReference type="EMBL" id="TDW96649.1"/>
    </source>
</evidence>
<evidence type="ECO:0000313" key="2">
    <source>
        <dbReference type="Proteomes" id="UP000294498"/>
    </source>
</evidence>
<sequence>MAIKPVSKPLVSLTIDEPQVHLTITIGNFHVGGSFVQFEDQTAPVAKGNISQLLLGEKAVLAGRKLKIITSVITANSVTNNIAVTIAFQGTATEPGVIHDTVDNTGDYYILTTEYQFQ</sequence>
<accession>A0A4R8DG89</accession>
<dbReference type="OrthoDB" id="674435at2"/>
<dbReference type="AlphaFoldDB" id="A0A4R8DG89"/>
<gene>
    <name evidence="1" type="ORF">EDB95_4483</name>
</gene>
<protein>
    <submittedName>
        <fullName evidence="1">Uncharacterized protein</fullName>
    </submittedName>
</protein>
<organism evidence="1 2">
    <name type="scientific">Dinghuibacter silviterrae</name>
    <dbReference type="NCBI Taxonomy" id="1539049"/>
    <lineage>
        <taxon>Bacteria</taxon>
        <taxon>Pseudomonadati</taxon>
        <taxon>Bacteroidota</taxon>
        <taxon>Chitinophagia</taxon>
        <taxon>Chitinophagales</taxon>
        <taxon>Chitinophagaceae</taxon>
        <taxon>Dinghuibacter</taxon>
    </lineage>
</organism>
<comment type="caution">
    <text evidence="1">The sequence shown here is derived from an EMBL/GenBank/DDBJ whole genome shotgun (WGS) entry which is preliminary data.</text>
</comment>
<dbReference type="Proteomes" id="UP000294498">
    <property type="component" value="Unassembled WGS sequence"/>
</dbReference>
<dbReference type="RefSeq" id="WP_133997458.1">
    <property type="nucleotide sequence ID" value="NZ_SODV01000002.1"/>
</dbReference>
<name>A0A4R8DG89_9BACT</name>